<accession>A0A1G2KPA2</accession>
<sequence>MDTNGPKKILPQSVFRNIRPAYHFILALLACLRFWYPSRRLTVIGVTGTNGKSTVVDLLHAILAESGAPTASISSLRFRINTMEARNMLKMTMPGRFTLQRFLHDAARARCRYAVVEVTSEGIKQSRHRFIRFAGAVLTNVTPEHIEAHGGFEPYVREKIKLFARAKGFLIVNGDDKNAKRFLGVSEKMKYAYTPACITVEKAGAFERIPIHELLVSPEGISFRVGDTTITSKLIGQFNVYNILAAVSVAHALGIHPDVIKKALLRLPGIPGRMEFVQRVPFAVVVDYAHTPDALLNVYKALEHYPRRVCVLGAAGGGRDRWKRPEMGRIAAGFCDEIILTNEDPYDENPEAILGEIEKGFSSNEKFQRPHGEKIPDRREAIRAALQRAKPGDVVIITGKGAEPWMMGPEGTKIPWDDRATAREQLEKSVTKDVHLGR</sequence>
<comment type="similarity">
    <text evidence="1">Belongs to the MurCDEF family. MurE subfamily.</text>
</comment>
<keyword evidence="2" id="KW-0573">Peptidoglycan synthesis</keyword>
<comment type="pathway">
    <text evidence="2">Cell wall biogenesis; peptidoglycan biosynthesis.</text>
</comment>
<dbReference type="Pfam" id="PF08245">
    <property type="entry name" value="Mur_ligase_M"/>
    <property type="match status" value="1"/>
</dbReference>
<dbReference type="AlphaFoldDB" id="A0A1G2KPA2"/>
<evidence type="ECO:0000313" key="6">
    <source>
        <dbReference type="Proteomes" id="UP000177811"/>
    </source>
</evidence>
<dbReference type="InterPro" id="IPR004101">
    <property type="entry name" value="Mur_ligase_C"/>
</dbReference>
<dbReference type="PROSITE" id="PS51257">
    <property type="entry name" value="PROKAR_LIPOPROTEIN"/>
    <property type="match status" value="1"/>
</dbReference>
<dbReference type="GO" id="GO:0016881">
    <property type="term" value="F:acid-amino acid ligase activity"/>
    <property type="evidence" value="ECO:0007669"/>
    <property type="project" value="InterPro"/>
</dbReference>
<evidence type="ECO:0000259" key="3">
    <source>
        <dbReference type="Pfam" id="PF02875"/>
    </source>
</evidence>
<dbReference type="UniPathway" id="UPA00219"/>
<reference evidence="5 6" key="1">
    <citation type="journal article" date="2016" name="Nat. Commun.">
        <title>Thousands of microbial genomes shed light on interconnected biogeochemical processes in an aquifer system.</title>
        <authorList>
            <person name="Anantharaman K."/>
            <person name="Brown C.T."/>
            <person name="Hug L.A."/>
            <person name="Sharon I."/>
            <person name="Castelle C.J."/>
            <person name="Probst A.J."/>
            <person name="Thomas B.C."/>
            <person name="Singh A."/>
            <person name="Wilkins M.J."/>
            <person name="Karaoz U."/>
            <person name="Brodie E.L."/>
            <person name="Williams K.H."/>
            <person name="Hubbard S.S."/>
            <person name="Banfield J.F."/>
        </authorList>
    </citation>
    <scope>NUCLEOTIDE SEQUENCE [LARGE SCALE GENOMIC DNA]</scope>
</reference>
<comment type="caution">
    <text evidence="5">The sequence shown here is derived from an EMBL/GenBank/DDBJ whole genome shotgun (WGS) entry which is preliminary data.</text>
</comment>
<dbReference type="GO" id="GO:0005737">
    <property type="term" value="C:cytoplasm"/>
    <property type="evidence" value="ECO:0007669"/>
    <property type="project" value="UniProtKB-SubCell"/>
</dbReference>
<dbReference type="GO" id="GO:0051301">
    <property type="term" value="P:cell division"/>
    <property type="evidence" value="ECO:0007669"/>
    <property type="project" value="UniProtKB-KW"/>
</dbReference>
<dbReference type="Gene3D" id="3.40.1190.10">
    <property type="entry name" value="Mur-like, catalytic domain"/>
    <property type="match status" value="1"/>
</dbReference>
<evidence type="ECO:0000256" key="2">
    <source>
        <dbReference type="RuleBase" id="RU004135"/>
    </source>
</evidence>
<evidence type="ECO:0000313" key="5">
    <source>
        <dbReference type="EMBL" id="OHA01237.1"/>
    </source>
</evidence>
<dbReference type="EMBL" id="MHQL01000067">
    <property type="protein sequence ID" value="OHA01237.1"/>
    <property type="molecule type" value="Genomic_DNA"/>
</dbReference>
<keyword evidence="2" id="KW-0961">Cell wall biogenesis/degradation</keyword>
<feature type="domain" description="Mur ligase C-terminal" evidence="3">
    <location>
        <begin position="272"/>
        <end position="401"/>
    </location>
</feature>
<dbReference type="InterPro" id="IPR036615">
    <property type="entry name" value="Mur_ligase_C_dom_sf"/>
</dbReference>
<evidence type="ECO:0008006" key="7">
    <source>
        <dbReference type="Google" id="ProtNLM"/>
    </source>
</evidence>
<dbReference type="SUPFAM" id="SSF53244">
    <property type="entry name" value="MurD-like peptide ligases, peptide-binding domain"/>
    <property type="match status" value="1"/>
</dbReference>
<organism evidence="5 6">
    <name type="scientific">Candidatus Sungbacteria bacterium RIFCSPHIGHO2_02_FULL_51_29</name>
    <dbReference type="NCBI Taxonomy" id="1802273"/>
    <lineage>
        <taxon>Bacteria</taxon>
        <taxon>Candidatus Sungiibacteriota</taxon>
    </lineage>
</organism>
<keyword evidence="2" id="KW-0132">Cell division</keyword>
<keyword evidence="2" id="KW-0131">Cell cycle</keyword>
<dbReference type="NCBIfam" id="TIGR01085">
    <property type="entry name" value="murE"/>
    <property type="match status" value="1"/>
</dbReference>
<keyword evidence="2" id="KW-0133">Cell shape</keyword>
<dbReference type="InterPro" id="IPR005761">
    <property type="entry name" value="UDP-N-AcMur-Glu-dNH2Pim_ligase"/>
</dbReference>
<comment type="subcellular location">
    <subcellularLocation>
        <location evidence="2">Cytoplasm</location>
    </subcellularLocation>
</comment>
<dbReference type="InterPro" id="IPR013221">
    <property type="entry name" value="Mur_ligase_cen"/>
</dbReference>
<evidence type="ECO:0000259" key="4">
    <source>
        <dbReference type="Pfam" id="PF08245"/>
    </source>
</evidence>
<dbReference type="Pfam" id="PF02875">
    <property type="entry name" value="Mur_ligase_C"/>
    <property type="match status" value="1"/>
</dbReference>
<dbReference type="Proteomes" id="UP000177811">
    <property type="component" value="Unassembled WGS sequence"/>
</dbReference>
<evidence type="ECO:0000256" key="1">
    <source>
        <dbReference type="ARBA" id="ARBA00005898"/>
    </source>
</evidence>
<feature type="domain" description="Mur ligase central" evidence="4">
    <location>
        <begin position="46"/>
        <end position="250"/>
    </location>
</feature>
<dbReference type="PANTHER" id="PTHR23135">
    <property type="entry name" value="MUR LIGASE FAMILY MEMBER"/>
    <property type="match status" value="1"/>
</dbReference>
<dbReference type="InterPro" id="IPR036565">
    <property type="entry name" value="Mur-like_cat_sf"/>
</dbReference>
<dbReference type="GO" id="GO:0071555">
    <property type="term" value="P:cell wall organization"/>
    <property type="evidence" value="ECO:0007669"/>
    <property type="project" value="UniProtKB-KW"/>
</dbReference>
<name>A0A1G2KPA2_9BACT</name>
<dbReference type="Gene3D" id="3.90.190.20">
    <property type="entry name" value="Mur ligase, C-terminal domain"/>
    <property type="match status" value="1"/>
</dbReference>
<gene>
    <name evidence="5" type="ORF">A3C16_02810</name>
</gene>
<dbReference type="GO" id="GO:0009252">
    <property type="term" value="P:peptidoglycan biosynthetic process"/>
    <property type="evidence" value="ECO:0007669"/>
    <property type="project" value="UniProtKB-UniPathway"/>
</dbReference>
<dbReference type="PANTHER" id="PTHR23135:SF4">
    <property type="entry name" value="UDP-N-ACETYLMURAMOYL-L-ALANYL-D-GLUTAMATE--2,6-DIAMINOPIMELATE LIGASE MURE HOMOLOG, CHLOROPLASTIC"/>
    <property type="match status" value="1"/>
</dbReference>
<dbReference type="SUPFAM" id="SSF53623">
    <property type="entry name" value="MurD-like peptide ligases, catalytic domain"/>
    <property type="match status" value="1"/>
</dbReference>
<proteinExistence type="inferred from homology"/>
<protein>
    <recommendedName>
        <fullName evidence="7">UDP-N-acetylmuramoyl-L-alanyl-D-glutamate--2, 6-diaminopimelate ligase</fullName>
    </recommendedName>
</protein>
<dbReference type="GO" id="GO:0008360">
    <property type="term" value="P:regulation of cell shape"/>
    <property type="evidence" value="ECO:0007669"/>
    <property type="project" value="UniProtKB-KW"/>
</dbReference>
<dbReference type="GO" id="GO:0005524">
    <property type="term" value="F:ATP binding"/>
    <property type="evidence" value="ECO:0007669"/>
    <property type="project" value="InterPro"/>
</dbReference>